<dbReference type="AlphaFoldDB" id="A0A2G1XNI4"/>
<proteinExistence type="predicted"/>
<dbReference type="RefSeq" id="WP_099198112.1">
    <property type="nucleotide sequence ID" value="NZ_JBIRXA010000002.1"/>
</dbReference>
<dbReference type="OrthoDB" id="3541690at2"/>
<evidence type="ECO:0000313" key="2">
    <source>
        <dbReference type="EMBL" id="PHQ52804.1"/>
    </source>
</evidence>
<sequence length="293" mass="32309">MDLESVVDELFRLRPEEFTAVRDRRAAEALRAGDRELARYVKALRRPTLAAWASNLLVRERPDEAEALTALGEGLREAHRKLDGRQLRELGRRQRVLVAALSRQAGELAAEAGHPVGEDVRREVEDTLHAALADAAAAREWAAGRLARPLAAAAGFPGLAPDAAARLAAPPAPAPPGPAHDGAAGVTDLAQARETRRAAQRHEERDRAQRQAERATRDLRACEEDLARLHDEAGRAERDVRDAQRRLDELTTVLQAARDSERDVQRRLREAEEVVRAARQAAREAETKADRLT</sequence>
<reference evidence="2 3" key="1">
    <citation type="journal article" date="2017" name="Biochemistry">
        <title>Identification of the Biosynthetic Pathway for the Antibiotic Bicyclomycin.</title>
        <authorList>
            <person name="Patteson J."/>
            <person name="Cai W."/>
            <person name="Johnson R.A."/>
            <person name="Santa Maria K."/>
            <person name="Li B."/>
        </authorList>
    </citation>
    <scope>NUCLEOTIDE SEQUENCE [LARGE SCALE GENOMIC DNA]</scope>
    <source>
        <strain evidence="2 3">ATCC 21532</strain>
    </source>
</reference>
<organism evidence="2 3">
    <name type="scientific">Streptomyces cinnamoneus</name>
    <name type="common">Streptoverticillium cinnamoneum</name>
    <dbReference type="NCBI Taxonomy" id="53446"/>
    <lineage>
        <taxon>Bacteria</taxon>
        <taxon>Bacillati</taxon>
        <taxon>Actinomycetota</taxon>
        <taxon>Actinomycetes</taxon>
        <taxon>Kitasatosporales</taxon>
        <taxon>Streptomycetaceae</taxon>
        <taxon>Streptomyces</taxon>
        <taxon>Streptomyces cinnamoneus group</taxon>
    </lineage>
</organism>
<protein>
    <submittedName>
        <fullName evidence="2">Uncharacterized protein</fullName>
    </submittedName>
</protein>
<keyword evidence="3" id="KW-1185">Reference proteome</keyword>
<evidence type="ECO:0000256" key="1">
    <source>
        <dbReference type="SAM" id="MobiDB-lite"/>
    </source>
</evidence>
<feature type="region of interest" description="Disordered" evidence="1">
    <location>
        <begin position="192"/>
        <end position="217"/>
    </location>
</feature>
<comment type="caution">
    <text evidence="2">The sequence shown here is derived from an EMBL/GenBank/DDBJ whole genome shotgun (WGS) entry which is preliminary data.</text>
</comment>
<name>A0A2G1XNI4_STRCJ</name>
<dbReference type="EMBL" id="NHZO01000072">
    <property type="protein sequence ID" value="PHQ52804.1"/>
    <property type="molecule type" value="Genomic_DNA"/>
</dbReference>
<accession>A0A2G1XNI4</accession>
<evidence type="ECO:0000313" key="3">
    <source>
        <dbReference type="Proteomes" id="UP000222531"/>
    </source>
</evidence>
<gene>
    <name evidence="2" type="ORF">BLA24_05965</name>
</gene>
<dbReference type="Proteomes" id="UP000222531">
    <property type="component" value="Unassembled WGS sequence"/>
</dbReference>